<evidence type="ECO:0000256" key="5">
    <source>
        <dbReference type="ARBA" id="ARBA00022763"/>
    </source>
</evidence>
<evidence type="ECO:0000256" key="6">
    <source>
        <dbReference type="ARBA" id="ARBA00023204"/>
    </source>
</evidence>
<dbReference type="AlphaFoldDB" id="A0A2G9UCA9"/>
<dbReference type="SUPFAM" id="SSF52113">
    <property type="entry name" value="BRCT domain"/>
    <property type="match status" value="1"/>
</dbReference>
<sequence>MGCIASGRWVVGADYVDQSLAAGKWLPEQDFELGEPSRLALANLSEREQKLAQACRRWRLKLETSSLSTRRGAFHGWRCVLYCSDEKASGLSPMLKAGGAEVAVRHGSEGAPLVFRPTHAVVCASEMWNIEELERLVSVGAKVFHLEYISKFLLEEHVDEASCYHLDYKKFLQTRRR</sequence>
<keyword evidence="8" id="KW-0539">Nucleus</keyword>
<accession>A0A2G9UCA9</accession>
<dbReference type="Gene3D" id="3.40.50.10190">
    <property type="entry name" value="BRCT domain"/>
    <property type="match status" value="2"/>
</dbReference>
<keyword evidence="6" id="KW-0234">DNA repair</keyword>
<feature type="domain" description="TopBP1/SLF1 BRCT" evidence="9">
    <location>
        <begin position="72"/>
        <end position="161"/>
    </location>
</feature>
<comment type="subcellular location">
    <subcellularLocation>
        <location evidence="2">Cytoplasm</location>
        <location evidence="2">Cytoskeleton</location>
        <location evidence="2">Microtubule organizing center</location>
        <location evidence="2">Centrosome</location>
    </subcellularLocation>
    <subcellularLocation>
        <location evidence="1">Nucleus</location>
    </subcellularLocation>
</comment>
<dbReference type="GO" id="GO:0035861">
    <property type="term" value="C:site of double-strand break"/>
    <property type="evidence" value="ECO:0007669"/>
    <property type="project" value="TreeGrafter"/>
</dbReference>
<keyword evidence="5" id="KW-0227">DNA damage</keyword>
<keyword evidence="4" id="KW-0677">Repeat</keyword>
<evidence type="ECO:0000256" key="7">
    <source>
        <dbReference type="ARBA" id="ARBA00023212"/>
    </source>
</evidence>
<keyword evidence="11" id="KW-1185">Reference proteome</keyword>
<organism evidence="10 11">
    <name type="scientific">Teladorsagia circumcincta</name>
    <name type="common">Brown stomach worm</name>
    <name type="synonym">Ostertagia circumcincta</name>
    <dbReference type="NCBI Taxonomy" id="45464"/>
    <lineage>
        <taxon>Eukaryota</taxon>
        <taxon>Metazoa</taxon>
        <taxon>Ecdysozoa</taxon>
        <taxon>Nematoda</taxon>
        <taxon>Chromadorea</taxon>
        <taxon>Rhabditida</taxon>
        <taxon>Rhabditina</taxon>
        <taxon>Rhabditomorpha</taxon>
        <taxon>Strongyloidea</taxon>
        <taxon>Trichostrongylidae</taxon>
        <taxon>Teladorsagia</taxon>
    </lineage>
</organism>
<dbReference type="EMBL" id="KZ347373">
    <property type="protein sequence ID" value="PIO67869.1"/>
    <property type="molecule type" value="Genomic_DNA"/>
</dbReference>
<dbReference type="PANTHER" id="PTHR46677:SF1">
    <property type="entry name" value="SMC5-SMC6 COMPLEX LOCALIZATION FACTOR PROTEIN 1"/>
    <property type="match status" value="1"/>
</dbReference>
<evidence type="ECO:0000259" key="9">
    <source>
        <dbReference type="Pfam" id="PF23294"/>
    </source>
</evidence>
<evidence type="ECO:0000256" key="2">
    <source>
        <dbReference type="ARBA" id="ARBA00004300"/>
    </source>
</evidence>
<dbReference type="OrthoDB" id="251770at2759"/>
<dbReference type="GO" id="GO:1990166">
    <property type="term" value="P:protein localization to site of double-strand break"/>
    <property type="evidence" value="ECO:0007669"/>
    <property type="project" value="TreeGrafter"/>
</dbReference>
<evidence type="ECO:0000256" key="1">
    <source>
        <dbReference type="ARBA" id="ARBA00004123"/>
    </source>
</evidence>
<evidence type="ECO:0000256" key="4">
    <source>
        <dbReference type="ARBA" id="ARBA00022737"/>
    </source>
</evidence>
<dbReference type="InterPro" id="IPR036420">
    <property type="entry name" value="BRCT_dom_sf"/>
</dbReference>
<evidence type="ECO:0000256" key="8">
    <source>
        <dbReference type="ARBA" id="ARBA00023242"/>
    </source>
</evidence>
<dbReference type="InterPro" id="IPR042479">
    <property type="entry name" value="Slf1"/>
</dbReference>
<dbReference type="GO" id="GO:0005634">
    <property type="term" value="C:nucleus"/>
    <property type="evidence" value="ECO:0007669"/>
    <property type="project" value="UniProtKB-SubCell"/>
</dbReference>
<reference evidence="10 11" key="1">
    <citation type="submission" date="2015-09" db="EMBL/GenBank/DDBJ databases">
        <title>Draft genome of the parasitic nematode Teladorsagia circumcincta isolate WARC Sus (inbred).</title>
        <authorList>
            <person name="Mitreva M."/>
        </authorList>
    </citation>
    <scope>NUCLEOTIDE SEQUENCE [LARGE SCALE GENOMIC DNA]</scope>
    <source>
        <strain evidence="10 11">S</strain>
    </source>
</reference>
<name>A0A2G9UCA9_TELCI</name>
<dbReference type="GO" id="GO:2000781">
    <property type="term" value="P:positive regulation of double-strand break repair"/>
    <property type="evidence" value="ECO:0007669"/>
    <property type="project" value="InterPro"/>
</dbReference>
<protein>
    <recommendedName>
        <fullName evidence="9">TopBP1/SLF1 BRCT domain-containing protein</fullName>
    </recommendedName>
</protein>
<dbReference type="Proteomes" id="UP000230423">
    <property type="component" value="Unassembled WGS sequence"/>
</dbReference>
<gene>
    <name evidence="10" type="ORF">TELCIR_10366</name>
</gene>
<dbReference type="PANTHER" id="PTHR46677">
    <property type="entry name" value="SMC5-SMC6 COMPLEX LOCALIZATION FACTOR PROTEIN 1"/>
    <property type="match status" value="1"/>
</dbReference>
<evidence type="ECO:0000256" key="3">
    <source>
        <dbReference type="ARBA" id="ARBA00022490"/>
    </source>
</evidence>
<keyword evidence="7" id="KW-0206">Cytoskeleton</keyword>
<proteinExistence type="predicted"/>
<evidence type="ECO:0000313" key="10">
    <source>
        <dbReference type="EMBL" id="PIO67869.1"/>
    </source>
</evidence>
<evidence type="ECO:0000313" key="11">
    <source>
        <dbReference type="Proteomes" id="UP000230423"/>
    </source>
</evidence>
<dbReference type="GO" id="GO:0006281">
    <property type="term" value="P:DNA repair"/>
    <property type="evidence" value="ECO:0007669"/>
    <property type="project" value="UniProtKB-KW"/>
</dbReference>
<keyword evidence="3" id="KW-0963">Cytoplasm</keyword>
<dbReference type="InterPro" id="IPR057595">
    <property type="entry name" value="TopB1_SLF1_BRCT"/>
</dbReference>
<dbReference type="Pfam" id="PF23294">
    <property type="entry name" value="BRCT_TopB1_SLF1"/>
    <property type="match status" value="1"/>
</dbReference>
<dbReference type="GO" id="GO:0005813">
    <property type="term" value="C:centrosome"/>
    <property type="evidence" value="ECO:0007669"/>
    <property type="project" value="UniProtKB-SubCell"/>
</dbReference>